<dbReference type="SUPFAM" id="SSF57701">
    <property type="entry name" value="Zn2/Cys6 DNA-binding domain"/>
    <property type="match status" value="1"/>
</dbReference>
<evidence type="ECO:0000313" key="14">
    <source>
        <dbReference type="Proteomes" id="UP000245383"/>
    </source>
</evidence>
<evidence type="ECO:0000256" key="9">
    <source>
        <dbReference type="ARBA" id="ARBA00023163"/>
    </source>
</evidence>
<dbReference type="GO" id="GO:0008270">
    <property type="term" value="F:zinc ion binding"/>
    <property type="evidence" value="ECO:0007669"/>
    <property type="project" value="InterPro"/>
</dbReference>
<comment type="caution">
    <text evidence="13">The sequence shown here is derived from an EMBL/GenBank/DDBJ whole genome shotgun (WGS) entry which is preliminary data.</text>
</comment>
<evidence type="ECO:0000256" key="4">
    <source>
        <dbReference type="ARBA" id="ARBA00022723"/>
    </source>
</evidence>
<dbReference type="Pfam" id="PF24990">
    <property type="entry name" value="PAS_13"/>
    <property type="match status" value="1"/>
</dbReference>
<evidence type="ECO:0000256" key="1">
    <source>
        <dbReference type="ARBA" id="ARBA00004123"/>
    </source>
</evidence>
<evidence type="ECO:0000256" key="7">
    <source>
        <dbReference type="ARBA" id="ARBA00023125"/>
    </source>
</evidence>
<evidence type="ECO:0000256" key="10">
    <source>
        <dbReference type="ARBA" id="ARBA00023242"/>
    </source>
</evidence>
<dbReference type="PROSITE" id="PS50048">
    <property type="entry name" value="ZN2_CY6_FUNGAL_2"/>
    <property type="match status" value="1"/>
</dbReference>
<dbReference type="Pfam" id="PF00172">
    <property type="entry name" value="Zn_clus"/>
    <property type="match status" value="1"/>
</dbReference>
<dbReference type="OrthoDB" id="2538135at2759"/>
<keyword evidence="5" id="KW-0862">Zinc</keyword>
<dbReference type="GO" id="GO:0005634">
    <property type="term" value="C:nucleus"/>
    <property type="evidence" value="ECO:0007669"/>
    <property type="project" value="UniProtKB-SubCell"/>
</dbReference>
<organism evidence="13 14">
    <name type="scientific">Smittium simulii</name>
    <dbReference type="NCBI Taxonomy" id="133385"/>
    <lineage>
        <taxon>Eukaryota</taxon>
        <taxon>Fungi</taxon>
        <taxon>Fungi incertae sedis</taxon>
        <taxon>Zoopagomycota</taxon>
        <taxon>Kickxellomycotina</taxon>
        <taxon>Harpellomycetes</taxon>
        <taxon>Harpellales</taxon>
        <taxon>Legeriomycetaceae</taxon>
        <taxon>Smittium</taxon>
    </lineage>
</organism>
<dbReference type="PROSITE" id="PS50112">
    <property type="entry name" value="PAS"/>
    <property type="match status" value="1"/>
</dbReference>
<dbReference type="Gene3D" id="4.10.240.10">
    <property type="entry name" value="Zn(2)-C6 fungal-type DNA-binding domain"/>
    <property type="match status" value="1"/>
</dbReference>
<feature type="domain" description="PAS" evidence="12">
    <location>
        <begin position="273"/>
        <end position="330"/>
    </location>
</feature>
<evidence type="ECO:0000256" key="6">
    <source>
        <dbReference type="ARBA" id="ARBA00023015"/>
    </source>
</evidence>
<evidence type="ECO:0008006" key="15">
    <source>
        <dbReference type="Google" id="ProtNLM"/>
    </source>
</evidence>
<dbReference type="GO" id="GO:0009267">
    <property type="term" value="P:cellular response to starvation"/>
    <property type="evidence" value="ECO:0007669"/>
    <property type="project" value="TreeGrafter"/>
</dbReference>
<keyword evidence="9" id="KW-0804">Transcription</keyword>
<dbReference type="InterPro" id="IPR056751">
    <property type="entry name" value="PAS_13"/>
</dbReference>
<dbReference type="InterPro" id="IPR050335">
    <property type="entry name" value="ERT1_acuK_gluconeogen_tf"/>
</dbReference>
<dbReference type="PANTHER" id="PTHR47659:SF1">
    <property type="entry name" value="TRANSCRIPTION ACTIVATOR OF GLUCONEOGENESIS ERT1"/>
    <property type="match status" value="1"/>
</dbReference>
<dbReference type="InterPro" id="IPR001138">
    <property type="entry name" value="Zn2Cys6_DnaBD"/>
</dbReference>
<keyword evidence="4" id="KW-0479">Metal-binding</keyword>
<comment type="similarity">
    <text evidence="2">Belongs to the ERT1/acuK family.</text>
</comment>
<dbReference type="AlphaFoldDB" id="A0A2T9Y2U1"/>
<evidence type="ECO:0000259" key="11">
    <source>
        <dbReference type="PROSITE" id="PS50048"/>
    </source>
</evidence>
<evidence type="ECO:0000259" key="12">
    <source>
        <dbReference type="PROSITE" id="PS50112"/>
    </source>
</evidence>
<keyword evidence="8" id="KW-0010">Activator</keyword>
<dbReference type="InterPro" id="IPR036864">
    <property type="entry name" value="Zn2-C6_fun-type_DNA-bd_sf"/>
</dbReference>
<keyword evidence="6" id="KW-0805">Transcription regulation</keyword>
<dbReference type="InterPro" id="IPR000014">
    <property type="entry name" value="PAS"/>
</dbReference>
<feature type="domain" description="Zn(2)-C6 fungal-type" evidence="11">
    <location>
        <begin position="30"/>
        <end position="61"/>
    </location>
</feature>
<name>A0A2T9Y2U1_9FUNG</name>
<reference evidence="13 14" key="1">
    <citation type="journal article" date="2018" name="MBio">
        <title>Comparative Genomics Reveals the Core Gene Toolbox for the Fungus-Insect Symbiosis.</title>
        <authorList>
            <person name="Wang Y."/>
            <person name="Stata M."/>
            <person name="Wang W."/>
            <person name="Stajich J.E."/>
            <person name="White M.M."/>
            <person name="Moncalvo J.M."/>
        </authorList>
    </citation>
    <scope>NUCLEOTIDE SEQUENCE [LARGE SCALE GENOMIC DNA]</scope>
    <source>
        <strain evidence="13 14">SWE-8-4</strain>
    </source>
</reference>
<evidence type="ECO:0000256" key="3">
    <source>
        <dbReference type="ARBA" id="ARBA00022432"/>
    </source>
</evidence>
<dbReference type="GO" id="GO:0006094">
    <property type="term" value="P:gluconeogenesis"/>
    <property type="evidence" value="ECO:0007669"/>
    <property type="project" value="UniProtKB-KW"/>
</dbReference>
<comment type="subcellular location">
    <subcellularLocation>
        <location evidence="1">Nucleus</location>
    </subcellularLocation>
</comment>
<keyword evidence="7" id="KW-0238">DNA-binding</keyword>
<keyword evidence="10" id="KW-0539">Nucleus</keyword>
<dbReference type="CDD" id="cd00067">
    <property type="entry name" value="GAL4"/>
    <property type="match status" value="1"/>
</dbReference>
<evidence type="ECO:0000313" key="13">
    <source>
        <dbReference type="EMBL" id="PVU86648.1"/>
    </source>
</evidence>
<dbReference type="EMBL" id="MBFR01000630">
    <property type="protein sequence ID" value="PVU86648.1"/>
    <property type="molecule type" value="Genomic_DNA"/>
</dbReference>
<dbReference type="GO" id="GO:0000977">
    <property type="term" value="F:RNA polymerase II transcription regulatory region sequence-specific DNA binding"/>
    <property type="evidence" value="ECO:0007669"/>
    <property type="project" value="TreeGrafter"/>
</dbReference>
<sequence>MPSLDNIKHELENENENEQIKKKSKKIINACTNCQNSHLSCDEKIPCSRCDKKNIAETCQYSTKKLAKYLLKDFESENLLSLVNNAYSDQDQFQNFILNPDYTGLFTYFSNPKHSQPPNAPFPLVNFAKEKSLNSIPELDFFKIFSHVCKNDVNTEISYKMRQFFNMSYQKSKTLNNPFDFAYSKYQMNSENSNNFDELLENFVSDSLTTSSSAINKPTEGYSHNDPFFYTVPKKEAKRIFSAIETCNSTIVAAKANYPISCIEFSNQIYRKNLLKIERFIKFTSTPTLVCKRSGLISLVGREFTILTGWTEAQMLSKNMYIYDIISAENTVEYCEKACFEITNHLDRGIVLHVDLIKNDNKTIRCSSRFIIKRDLLDIPSIIIGSFLPILT</sequence>
<dbReference type="GO" id="GO:0000981">
    <property type="term" value="F:DNA-binding transcription factor activity, RNA polymerase II-specific"/>
    <property type="evidence" value="ECO:0007669"/>
    <property type="project" value="InterPro"/>
</dbReference>
<protein>
    <recommendedName>
        <fullName evidence="15">Zn(2)-C6 fungal-type domain-containing protein</fullName>
    </recommendedName>
</protein>
<dbReference type="SMART" id="SM00066">
    <property type="entry name" value="GAL4"/>
    <property type="match status" value="1"/>
</dbReference>
<accession>A0A2T9Y2U1</accession>
<keyword evidence="3" id="KW-0312">Gluconeogenesis</keyword>
<dbReference type="Proteomes" id="UP000245383">
    <property type="component" value="Unassembled WGS sequence"/>
</dbReference>
<gene>
    <name evidence="13" type="ORF">BB561_006615</name>
</gene>
<evidence type="ECO:0000256" key="5">
    <source>
        <dbReference type="ARBA" id="ARBA00022833"/>
    </source>
</evidence>
<keyword evidence="14" id="KW-1185">Reference proteome</keyword>
<dbReference type="PANTHER" id="PTHR47659">
    <property type="entry name" value="ZN(II)2CYS6 TRANSCRIPTION FACTOR (EUROFUNG)-RELATED"/>
    <property type="match status" value="1"/>
</dbReference>
<dbReference type="STRING" id="133385.A0A2T9Y2U1"/>
<evidence type="ECO:0000256" key="2">
    <source>
        <dbReference type="ARBA" id="ARBA00010855"/>
    </source>
</evidence>
<proteinExistence type="inferred from homology"/>
<evidence type="ECO:0000256" key="8">
    <source>
        <dbReference type="ARBA" id="ARBA00023159"/>
    </source>
</evidence>